<dbReference type="GO" id="GO:0009897">
    <property type="term" value="C:external side of plasma membrane"/>
    <property type="evidence" value="ECO:0007669"/>
    <property type="project" value="TreeGrafter"/>
</dbReference>
<dbReference type="SUPFAM" id="SSF110035">
    <property type="entry name" value="GDNF receptor-like"/>
    <property type="match status" value="1"/>
</dbReference>
<evidence type="ECO:0000256" key="4">
    <source>
        <dbReference type="ARBA" id="ARBA00022622"/>
    </source>
</evidence>
<protein>
    <submittedName>
        <fullName evidence="12">(Atlantic silverside) hypothetical protein</fullName>
    </submittedName>
</protein>
<dbReference type="AlphaFoldDB" id="A0A8S4B9T6"/>
<evidence type="ECO:0000256" key="10">
    <source>
        <dbReference type="SAM" id="MobiDB-lite"/>
    </source>
</evidence>
<dbReference type="FunFam" id="1.10.220.110:FF:000001">
    <property type="entry name" value="GDNF family receptor alpha"/>
    <property type="match status" value="1"/>
</dbReference>
<dbReference type="Proteomes" id="UP000677803">
    <property type="component" value="Unassembled WGS sequence"/>
</dbReference>
<feature type="domain" description="GDNF/GAS1" evidence="11">
    <location>
        <begin position="1"/>
        <end position="81"/>
    </location>
</feature>
<keyword evidence="3" id="KW-1003">Cell membrane</keyword>
<comment type="subcellular location">
    <subcellularLocation>
        <location evidence="1">Cell membrane</location>
        <topology evidence="1">Lipid-anchor</topology>
        <topology evidence="1">GPI-anchor</topology>
    </subcellularLocation>
</comment>
<keyword evidence="9" id="KW-0449">Lipoprotein</keyword>
<gene>
    <name evidence="12" type="ORF">MMEN_LOCUS10390</name>
</gene>
<dbReference type="GO" id="GO:0038023">
    <property type="term" value="F:signaling receptor activity"/>
    <property type="evidence" value="ECO:0007669"/>
    <property type="project" value="InterPro"/>
</dbReference>
<evidence type="ECO:0000256" key="6">
    <source>
        <dbReference type="ARBA" id="ARBA00023136"/>
    </source>
</evidence>
<keyword evidence="4" id="KW-0336">GPI-anchor</keyword>
<comment type="similarity">
    <text evidence="2">Belongs to the GDNFR family.</text>
</comment>
<evidence type="ECO:0000256" key="7">
    <source>
        <dbReference type="ARBA" id="ARBA00023170"/>
    </source>
</evidence>
<feature type="region of interest" description="Disordered" evidence="10">
    <location>
        <begin position="102"/>
        <end position="129"/>
    </location>
</feature>
<comment type="caution">
    <text evidence="12">The sequence shown here is derived from an EMBL/GenBank/DDBJ whole genome shotgun (WGS) entry which is preliminary data.</text>
</comment>
<sequence>MADYKANCWMTPHTMSICPNQDNHQACLASYARLIGTEITPNYVDSSHTNWTISPWCTCKGSGNQEEECGNFLRYFTNNTCLRNAIQAFGYGMYNTQNKTATIPSPSATSKTESDWPSISDQPSVTIPK</sequence>
<evidence type="ECO:0000256" key="3">
    <source>
        <dbReference type="ARBA" id="ARBA00022475"/>
    </source>
</evidence>
<evidence type="ECO:0000313" key="13">
    <source>
        <dbReference type="Proteomes" id="UP000677803"/>
    </source>
</evidence>
<dbReference type="InterPro" id="IPR037193">
    <property type="entry name" value="GDNF_alpha"/>
</dbReference>
<proteinExistence type="inferred from homology"/>
<evidence type="ECO:0000256" key="5">
    <source>
        <dbReference type="ARBA" id="ARBA00022729"/>
    </source>
</evidence>
<reference evidence="12" key="1">
    <citation type="submission" date="2021-05" db="EMBL/GenBank/DDBJ databases">
        <authorList>
            <person name="Tigano A."/>
        </authorList>
    </citation>
    <scope>NUCLEOTIDE SEQUENCE</scope>
</reference>
<keyword evidence="13" id="KW-1185">Reference proteome</keyword>
<dbReference type="EMBL" id="CAJRST010011112">
    <property type="protein sequence ID" value="CAG5921491.1"/>
    <property type="molecule type" value="Genomic_DNA"/>
</dbReference>
<evidence type="ECO:0000259" key="11">
    <source>
        <dbReference type="SMART" id="SM00907"/>
    </source>
</evidence>
<evidence type="ECO:0000256" key="9">
    <source>
        <dbReference type="ARBA" id="ARBA00023288"/>
    </source>
</evidence>
<dbReference type="GO" id="GO:0043235">
    <property type="term" value="C:receptor complex"/>
    <property type="evidence" value="ECO:0007669"/>
    <property type="project" value="TreeGrafter"/>
</dbReference>
<evidence type="ECO:0000256" key="8">
    <source>
        <dbReference type="ARBA" id="ARBA00023180"/>
    </source>
</evidence>
<dbReference type="GO" id="GO:0007399">
    <property type="term" value="P:nervous system development"/>
    <property type="evidence" value="ECO:0007669"/>
    <property type="project" value="TreeGrafter"/>
</dbReference>
<keyword evidence="7" id="KW-0675">Receptor</keyword>
<keyword evidence="6" id="KW-0472">Membrane</keyword>
<dbReference type="Pfam" id="PF02351">
    <property type="entry name" value="GDNF"/>
    <property type="match status" value="1"/>
</dbReference>
<dbReference type="InterPro" id="IPR003438">
    <property type="entry name" value="GDNF_rcpt"/>
</dbReference>
<dbReference type="PANTHER" id="PTHR10269:SF4">
    <property type="entry name" value="GDNF FAMILY RECEPTOR ALPHA-2"/>
    <property type="match status" value="1"/>
</dbReference>
<dbReference type="InterPro" id="IPR016017">
    <property type="entry name" value="GDNF/GAS1"/>
</dbReference>
<accession>A0A8S4B9T6</accession>
<organism evidence="12 13">
    <name type="scientific">Menidia menidia</name>
    <name type="common">Atlantic silverside</name>
    <dbReference type="NCBI Taxonomy" id="238744"/>
    <lineage>
        <taxon>Eukaryota</taxon>
        <taxon>Metazoa</taxon>
        <taxon>Chordata</taxon>
        <taxon>Craniata</taxon>
        <taxon>Vertebrata</taxon>
        <taxon>Euteleostomi</taxon>
        <taxon>Actinopterygii</taxon>
        <taxon>Neopterygii</taxon>
        <taxon>Teleostei</taxon>
        <taxon>Neoteleostei</taxon>
        <taxon>Acanthomorphata</taxon>
        <taxon>Ovalentaria</taxon>
        <taxon>Atherinomorphae</taxon>
        <taxon>Atheriniformes</taxon>
        <taxon>Atherinopsidae</taxon>
        <taxon>Menidiinae</taxon>
        <taxon>Menidia</taxon>
    </lineage>
</organism>
<dbReference type="GO" id="GO:0007169">
    <property type="term" value="P:cell surface receptor protein tyrosine kinase signaling pathway"/>
    <property type="evidence" value="ECO:0007669"/>
    <property type="project" value="UniProtKB-ARBA"/>
</dbReference>
<name>A0A8S4B9T6_9TELE</name>
<evidence type="ECO:0000313" key="12">
    <source>
        <dbReference type="EMBL" id="CAG5921491.1"/>
    </source>
</evidence>
<dbReference type="PRINTS" id="PR01316">
    <property type="entry name" value="GDNFRECEPTOR"/>
</dbReference>
<keyword evidence="8" id="KW-0325">Glycoprotein</keyword>
<keyword evidence="5" id="KW-0732">Signal</keyword>
<dbReference type="Gene3D" id="1.10.220.110">
    <property type="entry name" value="GDNF binding domain"/>
    <property type="match status" value="1"/>
</dbReference>
<evidence type="ECO:0000256" key="1">
    <source>
        <dbReference type="ARBA" id="ARBA00004609"/>
    </source>
</evidence>
<evidence type="ECO:0000256" key="2">
    <source>
        <dbReference type="ARBA" id="ARBA00005961"/>
    </source>
</evidence>
<dbReference type="OrthoDB" id="9435188at2759"/>
<feature type="non-terminal residue" evidence="12">
    <location>
        <position position="1"/>
    </location>
</feature>
<dbReference type="SMART" id="SM00907">
    <property type="entry name" value="GDNF"/>
    <property type="match status" value="1"/>
</dbReference>
<dbReference type="PANTHER" id="PTHR10269">
    <property type="entry name" value="GDNF RECEPTOR ALPHA"/>
    <property type="match status" value="1"/>
</dbReference>